<dbReference type="Pfam" id="PF00550">
    <property type="entry name" value="PP-binding"/>
    <property type="match status" value="1"/>
</dbReference>
<dbReference type="RefSeq" id="WP_247198458.1">
    <property type="nucleotide sequence ID" value="NZ_JALKCG010000001.1"/>
</dbReference>
<accession>A0ABT0DIC3</accession>
<dbReference type="SUPFAM" id="SSF47336">
    <property type="entry name" value="ACP-like"/>
    <property type="match status" value="1"/>
</dbReference>
<dbReference type="InterPro" id="IPR009081">
    <property type="entry name" value="PP-bd_ACP"/>
</dbReference>
<dbReference type="InterPro" id="IPR036736">
    <property type="entry name" value="ACP-like_sf"/>
</dbReference>
<dbReference type="PROSITE" id="PS50075">
    <property type="entry name" value="CARRIER"/>
    <property type="match status" value="1"/>
</dbReference>
<organism evidence="2 3">
    <name type="scientific">Ancylobacter koreensis</name>
    <dbReference type="NCBI Taxonomy" id="266121"/>
    <lineage>
        <taxon>Bacteria</taxon>
        <taxon>Pseudomonadati</taxon>
        <taxon>Pseudomonadota</taxon>
        <taxon>Alphaproteobacteria</taxon>
        <taxon>Hyphomicrobiales</taxon>
        <taxon>Xanthobacteraceae</taxon>
        <taxon>Ancylobacter</taxon>
    </lineage>
</organism>
<feature type="domain" description="Carrier" evidence="1">
    <location>
        <begin position="2"/>
        <end position="77"/>
    </location>
</feature>
<dbReference type="Gene3D" id="1.10.1200.10">
    <property type="entry name" value="ACP-like"/>
    <property type="match status" value="1"/>
</dbReference>
<evidence type="ECO:0000313" key="3">
    <source>
        <dbReference type="Proteomes" id="UP001202867"/>
    </source>
</evidence>
<proteinExistence type="predicted"/>
<reference evidence="3" key="1">
    <citation type="submission" date="2023-07" db="EMBL/GenBank/DDBJ databases">
        <title>Ancylobacter moscoviensis sp. nov., facultatively methylotrophic bacteria from activated sludge and the reclassification of Starkeya novella (Starkey 1934) Kelly et al. 2000 as Ancylobacter novellus comb. nov., Starkeya koreensis Im et al. 2006 as Ancylobacter koreensis comb.nov., Angulomicrobium tetraedrale Vasil'eva et al. 1986 as Ancylobacter tetraedralis comb. nov., Angulomicrobium amanitiforme Fritz et al. 2004 as Ancylobacter amanitiformis comb. nov. and Methylorhabdus multivorans Doronina et al. 1996 as Ancylobacter multivorans comb. nov. and emended description of the genus Ancylobacter.</title>
        <authorList>
            <person name="Doronina N."/>
            <person name="Chemodurova A."/>
            <person name="Grouzdev D."/>
            <person name="Koziaeva V."/>
            <person name="Shi W."/>
            <person name="Wu L."/>
            <person name="Kaparullina E."/>
        </authorList>
    </citation>
    <scope>NUCLEOTIDE SEQUENCE [LARGE SCALE GENOMIC DNA]</scope>
    <source>
        <strain evidence="3">Jip08</strain>
    </source>
</reference>
<gene>
    <name evidence="2" type="ORF">MWN33_02195</name>
</gene>
<keyword evidence="3" id="KW-1185">Reference proteome</keyword>
<protein>
    <submittedName>
        <fullName evidence="2">Phosphopantetheine-binding protein</fullName>
    </submittedName>
</protein>
<sequence length="82" mass="9098">MDDLDARILAVARGANAKLGNVDIDPFEDFYTQGLDSLDHVQILMRVEEAFGVTIADSDYDLCTSLARIRDFILRERHGAAA</sequence>
<evidence type="ECO:0000313" key="2">
    <source>
        <dbReference type="EMBL" id="MCK0206837.1"/>
    </source>
</evidence>
<dbReference type="Proteomes" id="UP001202867">
    <property type="component" value="Unassembled WGS sequence"/>
</dbReference>
<name>A0ABT0DIC3_9HYPH</name>
<dbReference type="EMBL" id="JALKCG010000001">
    <property type="protein sequence ID" value="MCK0206837.1"/>
    <property type="molecule type" value="Genomic_DNA"/>
</dbReference>
<evidence type="ECO:0000259" key="1">
    <source>
        <dbReference type="PROSITE" id="PS50075"/>
    </source>
</evidence>
<comment type="caution">
    <text evidence="2">The sequence shown here is derived from an EMBL/GenBank/DDBJ whole genome shotgun (WGS) entry which is preliminary data.</text>
</comment>